<dbReference type="GO" id="GO:0009279">
    <property type="term" value="C:cell outer membrane"/>
    <property type="evidence" value="ECO:0007669"/>
    <property type="project" value="UniProtKB-SubCell"/>
</dbReference>
<evidence type="ECO:0000256" key="11">
    <source>
        <dbReference type="ARBA" id="ARBA00023237"/>
    </source>
</evidence>
<evidence type="ECO:0000259" key="17">
    <source>
        <dbReference type="Pfam" id="PF07715"/>
    </source>
</evidence>
<keyword evidence="8" id="KW-0406">Ion transport</keyword>
<keyword evidence="11 12" id="KW-0998">Cell outer membrane</keyword>
<evidence type="ECO:0000256" key="10">
    <source>
        <dbReference type="ARBA" id="ARBA00023136"/>
    </source>
</evidence>
<comment type="similarity">
    <text evidence="12 14">Belongs to the TonB-dependent receptor family.</text>
</comment>
<feature type="domain" description="TonB-dependent receptor-like beta-barrel" evidence="16">
    <location>
        <begin position="243"/>
        <end position="746"/>
    </location>
</feature>
<dbReference type="Pfam" id="PF07715">
    <property type="entry name" value="Plug"/>
    <property type="match status" value="1"/>
</dbReference>
<dbReference type="InterPro" id="IPR012910">
    <property type="entry name" value="Plug_dom"/>
</dbReference>
<evidence type="ECO:0000313" key="18">
    <source>
        <dbReference type="EMBL" id="NDY96125.1"/>
    </source>
</evidence>
<keyword evidence="19" id="KW-1185">Reference proteome</keyword>
<comment type="subcellular location">
    <subcellularLocation>
        <location evidence="1 12">Cell outer membrane</location>
        <topology evidence="1 12">Multi-pass membrane protein</topology>
    </subcellularLocation>
</comment>
<accession>A0A845V869</accession>
<keyword evidence="2 12" id="KW-0813">Transport</keyword>
<evidence type="ECO:0000256" key="5">
    <source>
        <dbReference type="ARBA" id="ARBA00022692"/>
    </source>
</evidence>
<evidence type="ECO:0000256" key="15">
    <source>
        <dbReference type="SAM" id="SignalP"/>
    </source>
</evidence>
<evidence type="ECO:0000256" key="1">
    <source>
        <dbReference type="ARBA" id="ARBA00004571"/>
    </source>
</evidence>
<keyword evidence="7" id="KW-0408">Iron</keyword>
<keyword evidence="18" id="KW-0675">Receptor</keyword>
<dbReference type="InterPro" id="IPR039426">
    <property type="entry name" value="TonB-dep_rcpt-like"/>
</dbReference>
<sequence length="792" mass="85416">MKTAYRSALSLAIALALTSTLSAQTTEVDDENREESVETAEMDTIRVTARRREESELDVPISITALSGEALNDVGAQDITYLQQAVPNTTLEVSRGTSNTLTAFIRGVGQQDPVAGFEAGVGIYIDDVYLNRPQGAVLEIYDVERIEVLRGPQGTLYGRNTIGGAVKYVTRRLGREPAASVRASVGSFSQLDLVVSGETPLSDTVAVGGAIASFNRDGFGTNLTTGKDNYNKDIVAGRASLEWTPTDNAFIRLAGDYFDDNSNPVGGHRLIPGLFSGAPVLDDVHDSRGGMEGRNFTEAWGISLLAEVDLTPGLQFKSITAYRDNENIQQIDFDALPPVDLDVATIYESDQLSQEFQLNFTGDRYAGIVGAYYLKANSFGPFDVRLFQTGDLIGAPGLNAFTLGDVDTDTWSVFADVSFDLAAYLGLETGLELSIGGRYTSDERSSRVLRQTMLGASSFFGGDPVILATTSDFDGSDTFEEFTPRISLAWKPTVDQNLYASFSQGFKGGGFDPRGLTSLAPDLDGDGEVTESDVFQFMRFGPETVDTYEVGLKSRWADGRINTSLALFHSDYTDIQVPGSIGADTNGDGVSDTFAGVTTNAGAATVKGVEFEMDAVLGRDLAAAGDAFMLNTAVGYIDAGYDEFVTAVSDPATGSTALEDVADQRVIQNTPEWTAHARLRYDLPVNWFSTDATFSAIGAWSYRSKTNQFEIPSSFLDQSAYSLYDLSLVWRRADNRYEVALHGRNLADEEYKVSGYVFATPDGSASTLGLEGVMNAFYGAPRTVTLTGQINF</sequence>
<evidence type="ECO:0000256" key="6">
    <source>
        <dbReference type="ARBA" id="ARBA00022729"/>
    </source>
</evidence>
<dbReference type="RefSeq" id="WP_164211498.1">
    <property type="nucleotide sequence ID" value="NZ_JAAGSC010000041.1"/>
</dbReference>
<dbReference type="Gene3D" id="2.40.170.20">
    <property type="entry name" value="TonB-dependent receptor, beta-barrel domain"/>
    <property type="match status" value="1"/>
</dbReference>
<feature type="chain" id="PRO_5032336557" evidence="15">
    <location>
        <begin position="24"/>
        <end position="792"/>
    </location>
</feature>
<feature type="domain" description="TonB-dependent receptor plug" evidence="17">
    <location>
        <begin position="57"/>
        <end position="165"/>
    </location>
</feature>
<evidence type="ECO:0000256" key="12">
    <source>
        <dbReference type="PROSITE-ProRule" id="PRU01360"/>
    </source>
</evidence>
<dbReference type="EMBL" id="JAAGSC010000041">
    <property type="protein sequence ID" value="NDY96125.1"/>
    <property type="molecule type" value="Genomic_DNA"/>
</dbReference>
<keyword evidence="4" id="KW-0410">Iron transport</keyword>
<dbReference type="InterPro" id="IPR010917">
    <property type="entry name" value="TonB_rcpt_CS"/>
</dbReference>
<dbReference type="Proteomes" id="UP000484885">
    <property type="component" value="Unassembled WGS sequence"/>
</dbReference>
<protein>
    <submittedName>
        <fullName evidence="18">TonB-dependent receptor</fullName>
    </submittedName>
</protein>
<dbReference type="SUPFAM" id="SSF56935">
    <property type="entry name" value="Porins"/>
    <property type="match status" value="1"/>
</dbReference>
<proteinExistence type="inferred from homology"/>
<dbReference type="PROSITE" id="PS52016">
    <property type="entry name" value="TONB_DEPENDENT_REC_3"/>
    <property type="match status" value="1"/>
</dbReference>
<keyword evidence="9 14" id="KW-0798">TonB box</keyword>
<dbReference type="Pfam" id="PF00593">
    <property type="entry name" value="TonB_dep_Rec_b-barrel"/>
    <property type="match status" value="1"/>
</dbReference>
<evidence type="ECO:0000256" key="14">
    <source>
        <dbReference type="RuleBase" id="RU003357"/>
    </source>
</evidence>
<evidence type="ECO:0000256" key="4">
    <source>
        <dbReference type="ARBA" id="ARBA00022496"/>
    </source>
</evidence>
<dbReference type="InterPro" id="IPR036942">
    <property type="entry name" value="Beta-barrel_TonB_sf"/>
</dbReference>
<comment type="caution">
    <text evidence="18">The sequence shown here is derived from an EMBL/GenBank/DDBJ whole genome shotgun (WGS) entry which is preliminary data.</text>
</comment>
<dbReference type="InterPro" id="IPR000531">
    <property type="entry name" value="Beta-barrel_TonB"/>
</dbReference>
<dbReference type="GO" id="GO:0006826">
    <property type="term" value="P:iron ion transport"/>
    <property type="evidence" value="ECO:0007669"/>
    <property type="project" value="UniProtKB-KW"/>
</dbReference>
<dbReference type="AlphaFoldDB" id="A0A845V869"/>
<evidence type="ECO:0000256" key="8">
    <source>
        <dbReference type="ARBA" id="ARBA00023065"/>
    </source>
</evidence>
<dbReference type="PANTHER" id="PTHR32552">
    <property type="entry name" value="FERRICHROME IRON RECEPTOR-RELATED"/>
    <property type="match status" value="1"/>
</dbReference>
<keyword evidence="3 12" id="KW-1134">Transmembrane beta strand</keyword>
<keyword evidence="5 12" id="KW-0812">Transmembrane</keyword>
<evidence type="ECO:0000256" key="13">
    <source>
        <dbReference type="PROSITE-ProRule" id="PRU10144"/>
    </source>
</evidence>
<feature type="signal peptide" evidence="15">
    <location>
        <begin position="1"/>
        <end position="23"/>
    </location>
</feature>
<evidence type="ECO:0000256" key="2">
    <source>
        <dbReference type="ARBA" id="ARBA00022448"/>
    </source>
</evidence>
<evidence type="ECO:0000313" key="19">
    <source>
        <dbReference type="Proteomes" id="UP000484885"/>
    </source>
</evidence>
<dbReference type="PANTHER" id="PTHR32552:SF81">
    <property type="entry name" value="TONB-DEPENDENT OUTER MEMBRANE RECEPTOR"/>
    <property type="match status" value="1"/>
</dbReference>
<reference evidence="18 19" key="1">
    <citation type="submission" date="2020-02" db="EMBL/GenBank/DDBJ databases">
        <authorList>
            <person name="Zhang X.-Y."/>
        </authorList>
    </citation>
    <scope>NUCLEOTIDE SEQUENCE [LARGE SCALE GENOMIC DNA]</scope>
    <source>
        <strain evidence="18 19">C33</strain>
    </source>
</reference>
<evidence type="ECO:0000256" key="9">
    <source>
        <dbReference type="ARBA" id="ARBA00023077"/>
    </source>
</evidence>
<dbReference type="PROSITE" id="PS01156">
    <property type="entry name" value="TONB_DEPENDENT_REC_2"/>
    <property type="match status" value="1"/>
</dbReference>
<evidence type="ECO:0000256" key="7">
    <source>
        <dbReference type="ARBA" id="ARBA00023004"/>
    </source>
</evidence>
<dbReference type="PROSITE" id="PS00018">
    <property type="entry name" value="EF_HAND_1"/>
    <property type="match status" value="1"/>
</dbReference>
<evidence type="ECO:0000259" key="16">
    <source>
        <dbReference type="Pfam" id="PF00593"/>
    </source>
</evidence>
<name>A0A845V869_9GAMM</name>
<organism evidence="18 19">
    <name type="scientific">Wenzhouxiangella limi</name>
    <dbReference type="NCBI Taxonomy" id="2707351"/>
    <lineage>
        <taxon>Bacteria</taxon>
        <taxon>Pseudomonadati</taxon>
        <taxon>Pseudomonadota</taxon>
        <taxon>Gammaproteobacteria</taxon>
        <taxon>Chromatiales</taxon>
        <taxon>Wenzhouxiangellaceae</taxon>
        <taxon>Wenzhouxiangella</taxon>
    </lineage>
</organism>
<feature type="short sequence motif" description="TonB C-terminal box" evidence="13">
    <location>
        <begin position="775"/>
        <end position="792"/>
    </location>
</feature>
<evidence type="ECO:0000256" key="3">
    <source>
        <dbReference type="ARBA" id="ARBA00022452"/>
    </source>
</evidence>
<gene>
    <name evidence="18" type="ORF">G3I74_10320</name>
</gene>
<dbReference type="InterPro" id="IPR018247">
    <property type="entry name" value="EF_Hand_1_Ca_BS"/>
</dbReference>
<keyword evidence="6 15" id="KW-0732">Signal</keyword>
<keyword evidence="10 12" id="KW-0472">Membrane</keyword>